<dbReference type="HOGENOM" id="CLU_742587_0_0_1"/>
<dbReference type="PANTHER" id="PTHR10509:SF82">
    <property type="entry name" value="CAFFEOYL-COA O-METHYLTRANSFERASE-LIKE"/>
    <property type="match status" value="1"/>
</dbReference>
<accession>U5D229</accession>
<dbReference type="STRING" id="13333.U5D229"/>
<dbReference type="Pfam" id="PF01596">
    <property type="entry name" value="Methyltransf_3"/>
    <property type="match status" value="1"/>
</dbReference>
<keyword evidence="3" id="KW-0949">S-adenosyl-L-methionine</keyword>
<comment type="similarity">
    <text evidence="4">Belongs to the class I-like SAM-binding methyltransferase superfamily. Cation-dependent O-methyltransferase family.</text>
</comment>
<sequence length="373" mass="41874">MPILPTQSLFMNSFMGYMSTAPDGGQFFSLLLKLINARKTLEIGVFTGYSLLTTALSLPHDAHITAIDVDKDVYQEYALPFIQKAGVEHKINFIHSPALPFLDNLLEDPKEEGSFDFAFVDADKANYINYHERLLKLVRVGGLILYDNTLWGGTVAEDEASVTEYMRPNRQHLMKLNQFLAVDPRIEISQVPGDSDVEQGAMRFRAPLPRALSLSVVEMIHIKLRGKVRLPLGVALLCEGMVRMLCTRHLRAVVFLVLPLLVLGLPLLRGRELLSNHFHPLGVLRGMEVLRLRMVFRPLRTLTMMMMKALNTLGRSNATRTAKIPRNLSNTEEKKLYHGPGATQYVYSPLIGSMRLAAAAAPLEIFHSQIKLD</sequence>
<dbReference type="Gramene" id="ERN15452">
    <property type="protein sequence ID" value="ERN15452"/>
    <property type="gene ID" value="AMTR_s00036p00227270"/>
</dbReference>
<evidence type="ECO:0000256" key="3">
    <source>
        <dbReference type="ARBA" id="ARBA00022691"/>
    </source>
</evidence>
<dbReference type="SUPFAM" id="SSF53335">
    <property type="entry name" value="S-adenosyl-L-methionine-dependent methyltransferases"/>
    <property type="match status" value="1"/>
</dbReference>
<dbReference type="CDD" id="cd02440">
    <property type="entry name" value="AdoMet_MTases"/>
    <property type="match status" value="1"/>
</dbReference>
<dbReference type="eggNOG" id="KOG1663">
    <property type="taxonomic scope" value="Eukaryota"/>
</dbReference>
<evidence type="ECO:0008006" key="7">
    <source>
        <dbReference type="Google" id="ProtNLM"/>
    </source>
</evidence>
<dbReference type="EMBL" id="KI392503">
    <property type="protein sequence ID" value="ERN15452.1"/>
    <property type="molecule type" value="Genomic_DNA"/>
</dbReference>
<organism evidence="5 6">
    <name type="scientific">Amborella trichopoda</name>
    <dbReference type="NCBI Taxonomy" id="13333"/>
    <lineage>
        <taxon>Eukaryota</taxon>
        <taxon>Viridiplantae</taxon>
        <taxon>Streptophyta</taxon>
        <taxon>Embryophyta</taxon>
        <taxon>Tracheophyta</taxon>
        <taxon>Spermatophyta</taxon>
        <taxon>Magnoliopsida</taxon>
        <taxon>Amborellales</taxon>
        <taxon>Amborellaceae</taxon>
        <taxon>Amborella</taxon>
    </lineage>
</organism>
<evidence type="ECO:0000256" key="4">
    <source>
        <dbReference type="ARBA" id="ARBA00023453"/>
    </source>
</evidence>
<keyword evidence="6" id="KW-1185">Reference proteome</keyword>
<evidence type="ECO:0000313" key="6">
    <source>
        <dbReference type="Proteomes" id="UP000017836"/>
    </source>
</evidence>
<dbReference type="InterPro" id="IPR050362">
    <property type="entry name" value="Cation-dep_OMT"/>
</dbReference>
<name>U5D229_AMBTC</name>
<dbReference type="GO" id="GO:0008171">
    <property type="term" value="F:O-methyltransferase activity"/>
    <property type="evidence" value="ECO:0007669"/>
    <property type="project" value="InterPro"/>
</dbReference>
<dbReference type="InterPro" id="IPR002935">
    <property type="entry name" value="SAM_O-MeTrfase"/>
</dbReference>
<gene>
    <name evidence="5" type="ORF">AMTR_s00036p00227270</name>
</gene>
<proteinExistence type="inferred from homology"/>
<evidence type="ECO:0000256" key="1">
    <source>
        <dbReference type="ARBA" id="ARBA00022603"/>
    </source>
</evidence>
<reference evidence="6" key="1">
    <citation type="journal article" date="2013" name="Science">
        <title>The Amborella genome and the evolution of flowering plants.</title>
        <authorList>
            <consortium name="Amborella Genome Project"/>
        </authorList>
    </citation>
    <scope>NUCLEOTIDE SEQUENCE [LARGE SCALE GENOMIC DNA]</scope>
</reference>
<keyword evidence="1" id="KW-0489">Methyltransferase</keyword>
<dbReference type="PANTHER" id="PTHR10509">
    <property type="entry name" value="O-METHYLTRANSFERASE-RELATED"/>
    <property type="match status" value="1"/>
</dbReference>
<dbReference type="InterPro" id="IPR029063">
    <property type="entry name" value="SAM-dependent_MTases_sf"/>
</dbReference>
<evidence type="ECO:0000313" key="5">
    <source>
        <dbReference type="EMBL" id="ERN15452.1"/>
    </source>
</evidence>
<dbReference type="AlphaFoldDB" id="U5D229"/>
<dbReference type="Proteomes" id="UP000017836">
    <property type="component" value="Unassembled WGS sequence"/>
</dbReference>
<keyword evidence="2" id="KW-0808">Transferase</keyword>
<dbReference type="GO" id="GO:0032259">
    <property type="term" value="P:methylation"/>
    <property type="evidence" value="ECO:0007669"/>
    <property type="project" value="UniProtKB-KW"/>
</dbReference>
<dbReference type="PROSITE" id="PS51682">
    <property type="entry name" value="SAM_OMT_I"/>
    <property type="match status" value="1"/>
</dbReference>
<dbReference type="GO" id="GO:0008757">
    <property type="term" value="F:S-adenosylmethionine-dependent methyltransferase activity"/>
    <property type="evidence" value="ECO:0000318"/>
    <property type="project" value="GO_Central"/>
</dbReference>
<dbReference type="Gene3D" id="3.40.50.150">
    <property type="entry name" value="Vaccinia Virus protein VP39"/>
    <property type="match status" value="1"/>
</dbReference>
<protein>
    <recommendedName>
        <fullName evidence="7">Caffeoyl-CoA O-methyltransferase</fullName>
    </recommendedName>
</protein>
<evidence type="ECO:0000256" key="2">
    <source>
        <dbReference type="ARBA" id="ARBA00022679"/>
    </source>
</evidence>